<dbReference type="Proteomes" id="UP001189624">
    <property type="component" value="Chromosome 6"/>
</dbReference>
<dbReference type="Gramene" id="rna-AYBTSS11_LOCUS20486">
    <property type="protein sequence ID" value="CAJ1964748.1"/>
    <property type="gene ID" value="gene-AYBTSS11_LOCUS20486"/>
</dbReference>
<reference evidence="1" key="1">
    <citation type="submission" date="2023-10" db="EMBL/GenBank/DDBJ databases">
        <authorList>
            <person name="Domelevo Entfellner J.-B."/>
        </authorList>
    </citation>
    <scope>NUCLEOTIDE SEQUENCE</scope>
</reference>
<dbReference type="EMBL" id="OY731403">
    <property type="protein sequence ID" value="CAJ1964748.1"/>
    <property type="molecule type" value="Genomic_DNA"/>
</dbReference>
<organism evidence="1 2">
    <name type="scientific">Sphenostylis stenocarpa</name>
    <dbReference type="NCBI Taxonomy" id="92480"/>
    <lineage>
        <taxon>Eukaryota</taxon>
        <taxon>Viridiplantae</taxon>
        <taxon>Streptophyta</taxon>
        <taxon>Embryophyta</taxon>
        <taxon>Tracheophyta</taxon>
        <taxon>Spermatophyta</taxon>
        <taxon>Magnoliopsida</taxon>
        <taxon>eudicotyledons</taxon>
        <taxon>Gunneridae</taxon>
        <taxon>Pentapetalae</taxon>
        <taxon>rosids</taxon>
        <taxon>fabids</taxon>
        <taxon>Fabales</taxon>
        <taxon>Fabaceae</taxon>
        <taxon>Papilionoideae</taxon>
        <taxon>50 kb inversion clade</taxon>
        <taxon>NPAAA clade</taxon>
        <taxon>indigoferoid/millettioid clade</taxon>
        <taxon>Phaseoleae</taxon>
        <taxon>Sphenostylis</taxon>
    </lineage>
</organism>
<evidence type="ECO:0000313" key="2">
    <source>
        <dbReference type="Proteomes" id="UP001189624"/>
    </source>
</evidence>
<sequence length="185" mass="20145">MARPPVSSDRVETAVSSNETAVSFFTENETGVWVNETDVSFFVGNETGVWVNETAVWVFVGNETGVSLDETAVSLATRDETAVWVIQKAVSSLRGEKTYFLTRKTFLSWYGSLIVSPSGLLGFSRLQIGGLLTLFGARARFGVYSCPPFTRPVDCWPSVVRMIDWGVKELTLLPGCLSDVPSCGG</sequence>
<keyword evidence="2" id="KW-1185">Reference proteome</keyword>
<proteinExistence type="predicted"/>
<accession>A0AA86STP0</accession>
<dbReference type="AlphaFoldDB" id="A0AA86STP0"/>
<name>A0AA86STP0_9FABA</name>
<gene>
    <name evidence="1" type="ORF">AYBTSS11_LOCUS20486</name>
</gene>
<evidence type="ECO:0000313" key="1">
    <source>
        <dbReference type="EMBL" id="CAJ1964748.1"/>
    </source>
</evidence>
<protein>
    <submittedName>
        <fullName evidence="1">Uncharacterized protein</fullName>
    </submittedName>
</protein>